<dbReference type="EMBL" id="JBFDAA010000009">
    <property type="protein sequence ID" value="KAL1129259.1"/>
    <property type="molecule type" value="Genomic_DNA"/>
</dbReference>
<dbReference type="InterPro" id="IPR043408">
    <property type="entry name" value="IQCK"/>
</dbReference>
<dbReference type="PANTHER" id="PTHR34927:SF1">
    <property type="entry name" value="IQ DOMAIN-CONTAINING PROTEIN K"/>
    <property type="match status" value="1"/>
</dbReference>
<evidence type="ECO:0000313" key="1">
    <source>
        <dbReference type="EMBL" id="KAL1129259.1"/>
    </source>
</evidence>
<dbReference type="Pfam" id="PF00612">
    <property type="entry name" value="IQ"/>
    <property type="match status" value="1"/>
</dbReference>
<dbReference type="PROSITE" id="PS50096">
    <property type="entry name" value="IQ"/>
    <property type="match status" value="1"/>
</dbReference>
<gene>
    <name evidence="1" type="ORF">AAG570_013788</name>
</gene>
<reference evidence="1 2" key="1">
    <citation type="submission" date="2024-07" db="EMBL/GenBank/DDBJ databases">
        <title>Chromosome-level genome assembly of the water stick insect Ranatra chinensis (Heteroptera: Nepidae).</title>
        <authorList>
            <person name="Liu X."/>
        </authorList>
    </citation>
    <scope>NUCLEOTIDE SEQUENCE [LARGE SCALE GENOMIC DNA]</scope>
    <source>
        <strain evidence="1">Cailab_2021Rc</strain>
        <tissue evidence="1">Muscle</tissue>
    </source>
</reference>
<name>A0ABD0YF46_9HEMI</name>
<dbReference type="AlphaFoldDB" id="A0ABD0YF46"/>
<evidence type="ECO:0000313" key="2">
    <source>
        <dbReference type="Proteomes" id="UP001558652"/>
    </source>
</evidence>
<protein>
    <submittedName>
        <fullName evidence="1">Uncharacterized protein</fullName>
    </submittedName>
</protein>
<accession>A0ABD0YF46</accession>
<proteinExistence type="predicted"/>
<dbReference type="PANTHER" id="PTHR34927">
    <property type="entry name" value="IQ DOMAIN-CONTAINING PROTEIN K"/>
    <property type="match status" value="1"/>
</dbReference>
<comment type="caution">
    <text evidence="1">The sequence shown here is derived from an EMBL/GenBank/DDBJ whole genome shotgun (WGS) entry which is preliminary data.</text>
</comment>
<dbReference type="InterPro" id="IPR000048">
    <property type="entry name" value="IQ_motif_EF-hand-BS"/>
</dbReference>
<organism evidence="1 2">
    <name type="scientific">Ranatra chinensis</name>
    <dbReference type="NCBI Taxonomy" id="642074"/>
    <lineage>
        <taxon>Eukaryota</taxon>
        <taxon>Metazoa</taxon>
        <taxon>Ecdysozoa</taxon>
        <taxon>Arthropoda</taxon>
        <taxon>Hexapoda</taxon>
        <taxon>Insecta</taxon>
        <taxon>Pterygota</taxon>
        <taxon>Neoptera</taxon>
        <taxon>Paraneoptera</taxon>
        <taxon>Hemiptera</taxon>
        <taxon>Heteroptera</taxon>
        <taxon>Panheteroptera</taxon>
        <taxon>Nepomorpha</taxon>
        <taxon>Nepidae</taxon>
        <taxon>Ranatrinae</taxon>
        <taxon>Ranatra</taxon>
    </lineage>
</organism>
<keyword evidence="2" id="KW-1185">Reference proteome</keyword>
<sequence>MASKRLNIVRGQEAGDDGNRHVQFVILLSWYTSSTRHTTGIREKDAQAPAQIVVPITFDDVPIPPASCARYLSLYIDRRGPGHHAYSVPCPDVCPQKCDQDSSAEDGYWLKPVRTDEPRARQTMIDAFKSCMLIPCHPLVDVPSPRERYPLSWIYTEDEAAIIIQRNLRGWLVRKDPEVEEMRQFWKALRLEKEEEVGSQAGNRDNARGFVNNGQELKDFLEAEEKWLSEVEKSVFDKGIKKLAPRLKKRFEIDGNYVEK</sequence>
<dbReference type="Proteomes" id="UP001558652">
    <property type="component" value="Unassembled WGS sequence"/>
</dbReference>